<comment type="caution">
    <text evidence="2">The sequence shown here is derived from an EMBL/GenBank/DDBJ whole genome shotgun (WGS) entry which is preliminary data.</text>
</comment>
<feature type="domain" description="PASTA" evidence="1">
    <location>
        <begin position="46"/>
        <end position="106"/>
    </location>
</feature>
<dbReference type="EMBL" id="BAUW01000063">
    <property type="protein sequence ID" value="GAE47085.1"/>
    <property type="molecule type" value="Genomic_DNA"/>
</dbReference>
<name>W4RRL9_9BACI</name>
<evidence type="ECO:0000313" key="2">
    <source>
        <dbReference type="EMBL" id="GAE47085.1"/>
    </source>
</evidence>
<evidence type="ECO:0000313" key="3">
    <source>
        <dbReference type="Proteomes" id="UP000018949"/>
    </source>
</evidence>
<keyword evidence="3" id="KW-1185">Reference proteome</keyword>
<dbReference type="PROSITE" id="PS51178">
    <property type="entry name" value="PASTA"/>
    <property type="match status" value="1"/>
</dbReference>
<proteinExistence type="predicted"/>
<protein>
    <submittedName>
        <fullName evidence="2">Penicillin-binding protein 2B</fullName>
    </submittedName>
</protein>
<dbReference type="CDD" id="cd06575">
    <property type="entry name" value="PASTA_Pbp2x-like_2"/>
    <property type="match status" value="1"/>
</dbReference>
<dbReference type="RefSeq" id="WP_369385765.1">
    <property type="nucleotide sequence ID" value="NZ_BAUW01000063.1"/>
</dbReference>
<accession>W4RRL9</accession>
<organism evidence="2 3">
    <name type="scientific">Mesobacillus boroniphilus JCM 21738</name>
    <dbReference type="NCBI Taxonomy" id="1294265"/>
    <lineage>
        <taxon>Bacteria</taxon>
        <taxon>Bacillati</taxon>
        <taxon>Bacillota</taxon>
        <taxon>Bacilli</taxon>
        <taxon>Bacillales</taxon>
        <taxon>Bacillaceae</taxon>
        <taxon>Mesobacillus</taxon>
    </lineage>
</organism>
<dbReference type="AlphaFoldDB" id="W4RRL9"/>
<dbReference type="eggNOG" id="COG2815">
    <property type="taxonomic scope" value="Bacteria"/>
</dbReference>
<dbReference type="Pfam" id="PF03793">
    <property type="entry name" value="PASTA"/>
    <property type="match status" value="1"/>
</dbReference>
<sequence length="129" mass="14246">MNSVEAKKLLESKGFETVIIGDGNQVEEQLPKAELMALEGEKVFITATGVMTYPDMTDWSLRDVMKLAQITDIKLNKAGSGYVTKQSLKPGVPINKGENLVVELETPLQQFEKSLKTEEENEETEEVGG</sequence>
<dbReference type="SMART" id="SM00740">
    <property type="entry name" value="PASTA"/>
    <property type="match status" value="2"/>
</dbReference>
<evidence type="ECO:0000259" key="1">
    <source>
        <dbReference type="PROSITE" id="PS51178"/>
    </source>
</evidence>
<dbReference type="Proteomes" id="UP000018949">
    <property type="component" value="Unassembled WGS sequence"/>
</dbReference>
<dbReference type="InterPro" id="IPR005543">
    <property type="entry name" value="PASTA_dom"/>
</dbReference>
<dbReference type="SUPFAM" id="SSF54184">
    <property type="entry name" value="Penicillin-binding protein 2x (pbp-2x), c-terminal domain"/>
    <property type="match status" value="2"/>
</dbReference>
<gene>
    <name evidence="2" type="ORF">JCM21738_4030</name>
</gene>
<reference evidence="2 3" key="1">
    <citation type="submission" date="2013-12" db="EMBL/GenBank/DDBJ databases">
        <title>NBRP : Genome information of microbial organism related human and environment.</title>
        <authorList>
            <person name="Hattori M."/>
            <person name="Oshima K."/>
            <person name="Inaba H."/>
            <person name="Suda W."/>
            <person name="Sakamoto M."/>
            <person name="Iino T."/>
            <person name="Kitahara M."/>
            <person name="Oshida Y."/>
            <person name="Iida T."/>
            <person name="Kudo T."/>
            <person name="Itoh T."/>
            <person name="Ahmed I."/>
            <person name="Ohkuma M."/>
        </authorList>
    </citation>
    <scope>NUCLEOTIDE SEQUENCE [LARGE SCALE GENOMIC DNA]</scope>
    <source>
        <strain evidence="2 3">JCM 21738</strain>
    </source>
</reference>